<reference evidence="2" key="1">
    <citation type="submission" date="2018-08" db="EMBL/GenBank/DDBJ databases">
        <authorList>
            <person name="Rossello M."/>
        </authorList>
    </citation>
    <scope>NUCLEOTIDE SEQUENCE [LARGE SCALE GENOMIC DNA]</scope>
    <source>
        <strain evidence="2">cv. Chinese Spring</strain>
    </source>
</reference>
<dbReference type="Gramene" id="TraesCLE_scaffold_126156_01G000100.1">
    <property type="protein sequence ID" value="TraesCLE_scaffold_126156_01G000100.1"/>
    <property type="gene ID" value="TraesCLE_scaffold_126156_01G000100"/>
</dbReference>
<dbReference type="EnsemblPlants" id="TraesCS5A02G507500.1">
    <property type="protein sequence ID" value="TraesCS5A02G507500.1"/>
    <property type="gene ID" value="TraesCS5A02G507500"/>
</dbReference>
<keyword evidence="3" id="KW-1185">Reference proteome</keyword>
<dbReference type="Gramene" id="TraesNOR5A03G02793630.1">
    <property type="protein sequence ID" value="TraesNOR5A03G02793630.1"/>
    <property type="gene ID" value="TraesNOR5A03G02793630"/>
</dbReference>
<feature type="region of interest" description="Disordered" evidence="1">
    <location>
        <begin position="19"/>
        <end position="40"/>
    </location>
</feature>
<sequence length="507" mass="55683">MTDLFSGIQAAMVINRVENSDQSPEDWVSDEDGSGGSTGLPGTPCFTSRLSLLKVGSVVAKFSDLKRQLVMETGFGGFLEVKAWQKINLKYSAFLMDRVHVESSTINLEEQGVLELSEQNLNYVFGTPSGESDINGEGVKPSEAYIEYTRMAASFSDKGTHSLKAAENVLLGALSETSSQIQQDCFKIAFVIFIIGHVLAPTSKHDYISIDFWAALNDISKIKSWNWGGYVLKNLFQAVRKFKTDVSKRNSTIHIVGCHLFLQVFVLDCLDLGILNKPREITPRIGLYDYDSMRKMVEKIEVNISPGVISYHGGAVRLELSVSQLIELQAKDTCSLNPPKQATAPKRASIPSTPMIRCNYTRTGPQDFSNYIRTKYPSISAEKLGILLREQNARGLANITEMCQAFQTNMFTFTDKLMACLAESCTCCKAFGRKSCILNGEGITNCQPHPTTSTVQNQFNTPLVSKVGPRLPAPGHHEGAMSATSTASRKREGSISSSVHSGLAKKQ</sequence>
<dbReference type="Gramene" id="TraesROB_scaffold_079804_01G000200.1">
    <property type="protein sequence ID" value="TraesROB_scaffold_079804_01G000200.1"/>
    <property type="gene ID" value="TraesROB_scaffold_079804_01G000200"/>
</dbReference>
<accession>A0A3B6KTX3</accession>
<dbReference type="Gramene" id="TraesLAC5A03G02723890.1">
    <property type="protein sequence ID" value="TraesLAC5A03G02723890.1"/>
    <property type="gene ID" value="TraesLAC5A03G02723890"/>
</dbReference>
<dbReference type="Gramene" id="TraesCS5A03G1190900.1">
    <property type="protein sequence ID" value="TraesCS5A03G1190900.1.CDS"/>
    <property type="gene ID" value="TraesCS5A03G1190900"/>
</dbReference>
<reference evidence="2" key="2">
    <citation type="submission" date="2018-10" db="UniProtKB">
        <authorList>
            <consortium name="EnsemblPlants"/>
        </authorList>
    </citation>
    <scope>IDENTIFICATION</scope>
</reference>
<dbReference type="PANTHER" id="PTHR34835:SF63">
    <property type="entry name" value="AMINOTRANSFERASE-LIKE PLANT MOBILE DOMAIN-CONTAINING PROTEIN"/>
    <property type="match status" value="1"/>
</dbReference>
<proteinExistence type="predicted"/>
<dbReference type="Gramene" id="TraesSYM5A03G02799190.1">
    <property type="protein sequence ID" value="TraesSYM5A03G02799190.1"/>
    <property type="gene ID" value="TraesSYM5A03G02799190"/>
</dbReference>
<protein>
    <recommendedName>
        <fullName evidence="4">Aminotransferase-like plant mobile domain-containing protein</fullName>
    </recommendedName>
</protein>
<dbReference type="Gramene" id="TraesMAC5A03G02768210.1">
    <property type="protein sequence ID" value="TraesMAC5A03G02768210.1"/>
    <property type="gene ID" value="TraesMAC5A03G02768210"/>
</dbReference>
<dbReference type="AlphaFoldDB" id="A0A3B6KTX3"/>
<dbReference type="Gramene" id="TraesARI5A03G02811610.1">
    <property type="protein sequence ID" value="TraesARI5A03G02811610.1"/>
    <property type="gene ID" value="TraesARI5A03G02811610"/>
</dbReference>
<feature type="compositionally biased region" description="Acidic residues" evidence="1">
    <location>
        <begin position="23"/>
        <end position="33"/>
    </location>
</feature>
<dbReference type="OrthoDB" id="693469at2759"/>
<dbReference type="GeneID" id="123105877"/>
<dbReference type="Proteomes" id="UP000019116">
    <property type="component" value="Chromosome 5A"/>
</dbReference>
<name>A0A3B6KTX3_WHEAT</name>
<evidence type="ECO:0000313" key="2">
    <source>
        <dbReference type="EnsemblPlants" id="TraesCS5A02G507500.1"/>
    </source>
</evidence>
<dbReference type="PANTHER" id="PTHR34835">
    <property type="entry name" value="OS07G0283600 PROTEIN-RELATED"/>
    <property type="match status" value="1"/>
</dbReference>
<evidence type="ECO:0000256" key="1">
    <source>
        <dbReference type="SAM" id="MobiDB-lite"/>
    </source>
</evidence>
<evidence type="ECO:0008006" key="4">
    <source>
        <dbReference type="Google" id="ProtNLM"/>
    </source>
</evidence>
<feature type="region of interest" description="Disordered" evidence="1">
    <location>
        <begin position="464"/>
        <end position="507"/>
    </location>
</feature>
<gene>
    <name evidence="2" type="primary">LOC123105877</name>
</gene>
<dbReference type="RefSeq" id="XP_044383979.1">
    <property type="nucleotide sequence ID" value="XM_044528044.1"/>
</dbReference>
<dbReference type="OMA" id="ANITEMC"/>
<evidence type="ECO:0000313" key="3">
    <source>
        <dbReference type="Proteomes" id="UP000019116"/>
    </source>
</evidence>
<organism evidence="2">
    <name type="scientific">Triticum aestivum</name>
    <name type="common">Wheat</name>
    <dbReference type="NCBI Taxonomy" id="4565"/>
    <lineage>
        <taxon>Eukaryota</taxon>
        <taxon>Viridiplantae</taxon>
        <taxon>Streptophyta</taxon>
        <taxon>Embryophyta</taxon>
        <taxon>Tracheophyta</taxon>
        <taxon>Spermatophyta</taxon>
        <taxon>Magnoliopsida</taxon>
        <taxon>Liliopsida</taxon>
        <taxon>Poales</taxon>
        <taxon>Poaceae</taxon>
        <taxon>BOP clade</taxon>
        <taxon>Pooideae</taxon>
        <taxon>Triticodae</taxon>
        <taxon>Triticeae</taxon>
        <taxon>Triticinae</taxon>
        <taxon>Triticum</taxon>
    </lineage>
</organism>
<dbReference type="STRING" id="4565.A0A3B6KTX3"/>
<dbReference type="Gramene" id="TraesCS5A02G507500.1">
    <property type="protein sequence ID" value="TraesCS5A02G507500.1"/>
    <property type="gene ID" value="TraesCS5A02G507500"/>
</dbReference>
<dbReference type="Gramene" id="TraesJUL5A03G02788380.1">
    <property type="protein sequence ID" value="TraesJUL5A03G02788380.1"/>
    <property type="gene ID" value="TraesJUL5A03G02788380"/>
</dbReference>
<dbReference type="Gramene" id="TraesSTA5A03G02760270.1">
    <property type="protein sequence ID" value="TraesSTA5A03G02760270.1"/>
    <property type="gene ID" value="TraesSTA5A03G02760270"/>
</dbReference>